<name>A0ABR3Q2I4_9TREE</name>
<protein>
    <recommendedName>
        <fullName evidence="9">Transmembrane protein 14C</fullName>
    </recommendedName>
</protein>
<sequence>MPASNDIIGYIYAALVITGGLIGFIKRGSVMSLVAGGGSGLVAGYGALRASKNPKDVYVALSVAVLLTVLMGSRFARSGKFMPAGLVAALSLAQSLRYGARLRA</sequence>
<keyword evidence="3 6" id="KW-0812">Transmembrane</keyword>
<evidence type="ECO:0000256" key="4">
    <source>
        <dbReference type="ARBA" id="ARBA00022989"/>
    </source>
</evidence>
<proteinExistence type="inferred from homology"/>
<reference evidence="7 8" key="1">
    <citation type="submission" date="2023-08" db="EMBL/GenBank/DDBJ databases">
        <title>Annotated Genome Sequence of Vanrija albida AlHP1.</title>
        <authorList>
            <person name="Herzog R."/>
        </authorList>
    </citation>
    <scope>NUCLEOTIDE SEQUENCE [LARGE SCALE GENOMIC DNA]</scope>
    <source>
        <strain evidence="7 8">AlHP1</strain>
    </source>
</reference>
<accession>A0ABR3Q2I4</accession>
<evidence type="ECO:0000256" key="5">
    <source>
        <dbReference type="ARBA" id="ARBA00023136"/>
    </source>
</evidence>
<dbReference type="PANTHER" id="PTHR12668:SF43">
    <property type="entry name" value="TRANSMEMBRANE PROTEIN 14 HOMOLOG"/>
    <property type="match status" value="1"/>
</dbReference>
<keyword evidence="5 6" id="KW-0472">Membrane</keyword>
<keyword evidence="4 6" id="KW-1133">Transmembrane helix</keyword>
<comment type="similarity">
    <text evidence="2">Belongs to the TMEM14 family.</text>
</comment>
<evidence type="ECO:0000256" key="1">
    <source>
        <dbReference type="ARBA" id="ARBA00004370"/>
    </source>
</evidence>
<dbReference type="Gene3D" id="1.10.10.1740">
    <property type="entry name" value="Transmembrane protein 14-like"/>
    <property type="match status" value="1"/>
</dbReference>
<organism evidence="7 8">
    <name type="scientific">Vanrija albida</name>
    <dbReference type="NCBI Taxonomy" id="181172"/>
    <lineage>
        <taxon>Eukaryota</taxon>
        <taxon>Fungi</taxon>
        <taxon>Dikarya</taxon>
        <taxon>Basidiomycota</taxon>
        <taxon>Agaricomycotina</taxon>
        <taxon>Tremellomycetes</taxon>
        <taxon>Trichosporonales</taxon>
        <taxon>Trichosporonaceae</taxon>
        <taxon>Vanrija</taxon>
    </lineage>
</organism>
<evidence type="ECO:0000256" key="3">
    <source>
        <dbReference type="ARBA" id="ARBA00022692"/>
    </source>
</evidence>
<evidence type="ECO:0000313" key="7">
    <source>
        <dbReference type="EMBL" id="KAL1408944.1"/>
    </source>
</evidence>
<dbReference type="RefSeq" id="XP_069208888.1">
    <property type="nucleotide sequence ID" value="XM_069354246.1"/>
</dbReference>
<dbReference type="InterPro" id="IPR044890">
    <property type="entry name" value="TMEM14_sf"/>
</dbReference>
<keyword evidence="8" id="KW-1185">Reference proteome</keyword>
<gene>
    <name evidence="7" type="ORF">Q8F55_005758</name>
</gene>
<comment type="caution">
    <text evidence="7">The sequence shown here is derived from an EMBL/GenBank/DDBJ whole genome shotgun (WGS) entry which is preliminary data.</text>
</comment>
<feature type="transmembrane region" description="Helical" evidence="6">
    <location>
        <begin position="57"/>
        <end position="75"/>
    </location>
</feature>
<feature type="transmembrane region" description="Helical" evidence="6">
    <location>
        <begin position="31"/>
        <end position="48"/>
    </location>
</feature>
<evidence type="ECO:0000256" key="6">
    <source>
        <dbReference type="SAM" id="Phobius"/>
    </source>
</evidence>
<dbReference type="Pfam" id="PF03647">
    <property type="entry name" value="Tmemb_14"/>
    <property type="match status" value="1"/>
</dbReference>
<dbReference type="PANTHER" id="PTHR12668">
    <property type="entry name" value="TRANSMEMBRANE PROTEIN 14, 15"/>
    <property type="match status" value="1"/>
</dbReference>
<evidence type="ECO:0000256" key="2">
    <source>
        <dbReference type="ARBA" id="ARBA00007590"/>
    </source>
</evidence>
<dbReference type="GeneID" id="95986801"/>
<evidence type="ECO:0000313" key="8">
    <source>
        <dbReference type="Proteomes" id="UP001565368"/>
    </source>
</evidence>
<dbReference type="InterPro" id="IPR005349">
    <property type="entry name" value="TMEM14"/>
</dbReference>
<dbReference type="Proteomes" id="UP001565368">
    <property type="component" value="Unassembled WGS sequence"/>
</dbReference>
<dbReference type="EMBL" id="JBBXJM010000004">
    <property type="protein sequence ID" value="KAL1408944.1"/>
    <property type="molecule type" value="Genomic_DNA"/>
</dbReference>
<feature type="transmembrane region" description="Helical" evidence="6">
    <location>
        <begin position="7"/>
        <end position="25"/>
    </location>
</feature>
<comment type="subcellular location">
    <subcellularLocation>
        <location evidence="1">Membrane</location>
    </subcellularLocation>
</comment>
<evidence type="ECO:0008006" key="9">
    <source>
        <dbReference type="Google" id="ProtNLM"/>
    </source>
</evidence>